<dbReference type="Gene3D" id="2.60.120.10">
    <property type="entry name" value="Jelly Rolls"/>
    <property type="match status" value="3"/>
</dbReference>
<sequence length="588" mass="64350">MSCFSGLEEWCDCIPFLCPPVDESREQEELSTLIGFLAKVPLFKDQLPPAILPDIAMKLKRRRWQPGKEICRQGKSANEFFVVESGKALVFCERSGLNGPCSELTAGDYFGVRNLIEGGRASWQISVVSAGPGEFVTLSMTRKEFVRLGLHKKLSAPRRPALFGFASGPLAHSDGLSAPAPATTEDRIFLTAVLRANVNIRHLLDSGCRLDSLVDSAKRKTVEQGADVFSSDKVAPEIIVVLQGSFDVIHSDKVESNQKSAEAAAVRIMTLNKAEEHQPSMVEARSAPANLSARGGEDEADSNDECAASCPVRMQSAMVMSTPSAITNKKEVYTRPRHNSVARSSKSPRLRAGDSVAWSGAPGKRPRLPVPGARRRSIRDALQMGQLRPVAEASRDEEDEVGTVVDVSDNRVVVWFSSVGQQIVMPEDVVKRGDGESRNRRLKRGDCFGEVSVVYGAKLGATLKAREKSLVLSIPRRCIKVAIRGESPDVDQFEMLLKEVKLLGPLLSAEVREIARNAHGRKTFEPNAVIQVEGSVRKDTLWYVVERGDCKVSTREKGVISTLSRGKHFSKNTLCSVLRTSGQMPTSR</sequence>
<feature type="domain" description="Cyclic nucleotide-binding" evidence="2">
    <location>
        <begin position="43"/>
        <end position="148"/>
    </location>
</feature>
<dbReference type="PANTHER" id="PTHR11635:SF152">
    <property type="entry name" value="CAMP-DEPENDENT PROTEIN KINASE TYPE I REGULATORY SUBUNIT-RELATED"/>
    <property type="match status" value="1"/>
</dbReference>
<organism evidence="3 4">
    <name type="scientific">Prorocentrum cordatum</name>
    <dbReference type="NCBI Taxonomy" id="2364126"/>
    <lineage>
        <taxon>Eukaryota</taxon>
        <taxon>Sar</taxon>
        <taxon>Alveolata</taxon>
        <taxon>Dinophyceae</taxon>
        <taxon>Prorocentrales</taxon>
        <taxon>Prorocentraceae</taxon>
        <taxon>Prorocentrum</taxon>
    </lineage>
</organism>
<evidence type="ECO:0000313" key="4">
    <source>
        <dbReference type="Proteomes" id="UP001189429"/>
    </source>
</evidence>
<dbReference type="SUPFAM" id="SSF51206">
    <property type="entry name" value="cAMP-binding domain-like"/>
    <property type="match status" value="2"/>
</dbReference>
<dbReference type="CDD" id="cd00038">
    <property type="entry name" value="CAP_ED"/>
    <property type="match status" value="1"/>
</dbReference>
<dbReference type="PROSITE" id="PS50042">
    <property type="entry name" value="CNMP_BINDING_3"/>
    <property type="match status" value="3"/>
</dbReference>
<evidence type="ECO:0000259" key="2">
    <source>
        <dbReference type="PROSITE" id="PS50042"/>
    </source>
</evidence>
<evidence type="ECO:0000313" key="3">
    <source>
        <dbReference type="EMBL" id="CAK0872928.1"/>
    </source>
</evidence>
<dbReference type="InterPro" id="IPR050503">
    <property type="entry name" value="cAMP-dep_PK_reg_su-like"/>
</dbReference>
<protein>
    <recommendedName>
        <fullName evidence="2">Cyclic nucleotide-binding domain-containing protein</fullName>
    </recommendedName>
</protein>
<feature type="domain" description="Cyclic nucleotide-binding" evidence="2">
    <location>
        <begin position="543"/>
        <end position="588"/>
    </location>
</feature>
<dbReference type="SMART" id="SM00100">
    <property type="entry name" value="cNMP"/>
    <property type="match status" value="1"/>
</dbReference>
<feature type="domain" description="Cyclic nucleotide-binding" evidence="2">
    <location>
        <begin position="428"/>
        <end position="480"/>
    </location>
</feature>
<comment type="caution">
    <text evidence="3">The sequence shown here is derived from an EMBL/GenBank/DDBJ whole genome shotgun (WGS) entry which is preliminary data.</text>
</comment>
<dbReference type="EMBL" id="CAUYUJ010017220">
    <property type="protein sequence ID" value="CAK0872928.1"/>
    <property type="molecule type" value="Genomic_DNA"/>
</dbReference>
<proteinExistence type="predicted"/>
<dbReference type="PANTHER" id="PTHR11635">
    <property type="entry name" value="CAMP-DEPENDENT PROTEIN KINASE REGULATORY CHAIN"/>
    <property type="match status" value="1"/>
</dbReference>
<name>A0ABN9VI65_9DINO</name>
<dbReference type="InterPro" id="IPR000595">
    <property type="entry name" value="cNMP-bd_dom"/>
</dbReference>
<dbReference type="Pfam" id="PF00027">
    <property type="entry name" value="cNMP_binding"/>
    <property type="match status" value="1"/>
</dbReference>
<keyword evidence="4" id="KW-1185">Reference proteome</keyword>
<dbReference type="Proteomes" id="UP001189429">
    <property type="component" value="Unassembled WGS sequence"/>
</dbReference>
<evidence type="ECO:0000256" key="1">
    <source>
        <dbReference type="SAM" id="MobiDB-lite"/>
    </source>
</evidence>
<gene>
    <name evidence="3" type="ORF">PCOR1329_LOCUS58261</name>
</gene>
<feature type="region of interest" description="Disordered" evidence="1">
    <location>
        <begin position="334"/>
        <end position="371"/>
    </location>
</feature>
<accession>A0ABN9VI65</accession>
<dbReference type="InterPro" id="IPR018490">
    <property type="entry name" value="cNMP-bd_dom_sf"/>
</dbReference>
<reference evidence="3" key="1">
    <citation type="submission" date="2023-10" db="EMBL/GenBank/DDBJ databases">
        <authorList>
            <person name="Chen Y."/>
            <person name="Shah S."/>
            <person name="Dougan E. K."/>
            <person name="Thang M."/>
            <person name="Chan C."/>
        </authorList>
    </citation>
    <scope>NUCLEOTIDE SEQUENCE [LARGE SCALE GENOMIC DNA]</scope>
</reference>
<dbReference type="InterPro" id="IPR014710">
    <property type="entry name" value="RmlC-like_jellyroll"/>
</dbReference>